<dbReference type="InterPro" id="IPR013805">
    <property type="entry name" value="GrpE_CC"/>
</dbReference>
<dbReference type="GO" id="GO:0000774">
    <property type="term" value="F:adenyl-nucleotide exchange factor activity"/>
    <property type="evidence" value="ECO:0007669"/>
    <property type="project" value="InterPro"/>
</dbReference>
<evidence type="ECO:0000256" key="1">
    <source>
        <dbReference type="ARBA" id="ARBA00004496"/>
    </source>
</evidence>
<evidence type="ECO:0000313" key="9">
    <source>
        <dbReference type="EMBL" id="CAB4330447.1"/>
    </source>
</evidence>
<dbReference type="GO" id="GO:0051087">
    <property type="term" value="F:protein-folding chaperone binding"/>
    <property type="evidence" value="ECO:0007669"/>
    <property type="project" value="InterPro"/>
</dbReference>
<dbReference type="AlphaFoldDB" id="A0A6J5YNG9"/>
<dbReference type="FunFam" id="2.30.22.10:FF:000001">
    <property type="entry name" value="Protein GrpE"/>
    <property type="match status" value="1"/>
</dbReference>
<organism evidence="9">
    <name type="scientific">freshwater metagenome</name>
    <dbReference type="NCBI Taxonomy" id="449393"/>
    <lineage>
        <taxon>unclassified sequences</taxon>
        <taxon>metagenomes</taxon>
        <taxon>ecological metagenomes</taxon>
    </lineage>
</organism>
<comment type="similarity">
    <text evidence="2">Belongs to the GrpE family.</text>
</comment>
<evidence type="ECO:0000256" key="7">
    <source>
        <dbReference type="SAM" id="Coils"/>
    </source>
</evidence>
<evidence type="ECO:0000256" key="4">
    <source>
        <dbReference type="ARBA" id="ARBA00022490"/>
    </source>
</evidence>
<feature type="region of interest" description="Disordered" evidence="8">
    <location>
        <begin position="1"/>
        <end position="62"/>
    </location>
</feature>
<dbReference type="Gene3D" id="2.30.22.10">
    <property type="entry name" value="Head domain of nucleotide exchange factor GrpE"/>
    <property type="match status" value="1"/>
</dbReference>
<keyword evidence="7" id="KW-0175">Coiled coil</keyword>
<dbReference type="InterPro" id="IPR000740">
    <property type="entry name" value="GrpE"/>
</dbReference>
<name>A0A6J5YNG9_9ZZZZ</name>
<dbReference type="GO" id="GO:0042803">
    <property type="term" value="F:protein homodimerization activity"/>
    <property type="evidence" value="ECO:0007669"/>
    <property type="project" value="InterPro"/>
</dbReference>
<evidence type="ECO:0000256" key="3">
    <source>
        <dbReference type="ARBA" id="ARBA00011738"/>
    </source>
</evidence>
<comment type="subunit">
    <text evidence="3">Homodimer.</text>
</comment>
<protein>
    <submittedName>
        <fullName evidence="9">Unannotated protein</fullName>
    </submittedName>
</protein>
<dbReference type="HAMAP" id="MF_01151">
    <property type="entry name" value="GrpE"/>
    <property type="match status" value="1"/>
</dbReference>
<comment type="subcellular location">
    <subcellularLocation>
        <location evidence="1">Cytoplasm</location>
    </subcellularLocation>
</comment>
<dbReference type="GO" id="GO:0005737">
    <property type="term" value="C:cytoplasm"/>
    <property type="evidence" value="ECO:0007669"/>
    <property type="project" value="UniProtKB-SubCell"/>
</dbReference>
<dbReference type="Gene3D" id="3.90.20.20">
    <property type="match status" value="1"/>
</dbReference>
<dbReference type="PROSITE" id="PS01071">
    <property type="entry name" value="GRPE"/>
    <property type="match status" value="1"/>
</dbReference>
<feature type="compositionally biased region" description="Basic and acidic residues" evidence="8">
    <location>
        <begin position="1"/>
        <end position="30"/>
    </location>
</feature>
<evidence type="ECO:0000256" key="6">
    <source>
        <dbReference type="ARBA" id="ARBA00023186"/>
    </source>
</evidence>
<keyword evidence="6" id="KW-0143">Chaperone</keyword>
<dbReference type="SUPFAM" id="SSF58014">
    <property type="entry name" value="Coiled-coil domain of nucleotide exchange factor GrpE"/>
    <property type="match status" value="1"/>
</dbReference>
<gene>
    <name evidence="9" type="ORF">UFOPK3770_00123</name>
</gene>
<dbReference type="InterPro" id="IPR009012">
    <property type="entry name" value="GrpE_head"/>
</dbReference>
<keyword evidence="5" id="KW-0346">Stress response</keyword>
<dbReference type="EMBL" id="CAESAJ010000006">
    <property type="protein sequence ID" value="CAB4330447.1"/>
    <property type="molecule type" value="Genomic_DNA"/>
</dbReference>
<keyword evidence="4" id="KW-0963">Cytoplasm</keyword>
<dbReference type="PRINTS" id="PR00773">
    <property type="entry name" value="GRPEPROTEIN"/>
</dbReference>
<dbReference type="SUPFAM" id="SSF51064">
    <property type="entry name" value="Head domain of nucleotide exchange factor GrpE"/>
    <property type="match status" value="1"/>
</dbReference>
<evidence type="ECO:0000256" key="5">
    <source>
        <dbReference type="ARBA" id="ARBA00023016"/>
    </source>
</evidence>
<dbReference type="Pfam" id="PF01025">
    <property type="entry name" value="GrpE"/>
    <property type="match status" value="1"/>
</dbReference>
<evidence type="ECO:0000256" key="2">
    <source>
        <dbReference type="ARBA" id="ARBA00009054"/>
    </source>
</evidence>
<accession>A0A6J5YNG9</accession>
<evidence type="ECO:0000256" key="8">
    <source>
        <dbReference type="SAM" id="MobiDB-lite"/>
    </source>
</evidence>
<reference evidence="9" key="1">
    <citation type="submission" date="2020-05" db="EMBL/GenBank/DDBJ databases">
        <authorList>
            <person name="Chiriac C."/>
            <person name="Salcher M."/>
            <person name="Ghai R."/>
            <person name="Kavagutti S V."/>
        </authorList>
    </citation>
    <scope>NUCLEOTIDE SEQUENCE</scope>
</reference>
<dbReference type="CDD" id="cd00446">
    <property type="entry name" value="GrpE"/>
    <property type="match status" value="1"/>
</dbReference>
<dbReference type="GO" id="GO:0051082">
    <property type="term" value="F:unfolded protein binding"/>
    <property type="evidence" value="ECO:0007669"/>
    <property type="project" value="TreeGrafter"/>
</dbReference>
<proteinExistence type="inferred from homology"/>
<dbReference type="GO" id="GO:0006457">
    <property type="term" value="P:protein folding"/>
    <property type="evidence" value="ECO:0007669"/>
    <property type="project" value="InterPro"/>
</dbReference>
<dbReference type="PANTHER" id="PTHR21237">
    <property type="entry name" value="GRPE PROTEIN"/>
    <property type="match status" value="1"/>
</dbReference>
<sequence>MSKDQAPKEGVKVTDKRKVDPQTGLPREDVSADAPLGEAPDGAQADTQGVNPGKEAAGTLDPVAELTEHVQRLQAEFSNYRKRVERDREQVRESVIASTLGEFLAILDDIGRARAHSELEGGFKSVGEALESTVGRLGMRRFGDPGDEFDPLRHEAIAHEYSSDVTTSTCMAVFQPGYEFAGRVIRPAIVSVADPADSDAAGSDSSNQDS</sequence>
<dbReference type="PANTHER" id="PTHR21237:SF23">
    <property type="entry name" value="GRPE PROTEIN HOMOLOG, MITOCHONDRIAL"/>
    <property type="match status" value="1"/>
</dbReference>
<feature type="coiled-coil region" evidence="7">
    <location>
        <begin position="63"/>
        <end position="90"/>
    </location>
</feature>